<feature type="compositionally biased region" description="Low complexity" evidence="5">
    <location>
        <begin position="141"/>
        <end position="150"/>
    </location>
</feature>
<keyword evidence="4" id="KW-0472">Membrane</keyword>
<keyword evidence="9" id="KW-1185">Reference proteome</keyword>
<reference evidence="9" key="1">
    <citation type="journal article" date="2019" name="Int. J. Syst. Evol. Microbiol.">
        <title>The Global Catalogue of Microorganisms (GCM) 10K type strain sequencing project: providing services to taxonomists for standard genome sequencing and annotation.</title>
        <authorList>
            <consortium name="The Broad Institute Genomics Platform"/>
            <consortium name="The Broad Institute Genome Sequencing Center for Infectious Disease"/>
            <person name="Wu L."/>
            <person name="Ma J."/>
        </authorList>
    </citation>
    <scope>NUCLEOTIDE SEQUENCE [LARGE SCALE GENOMIC DNA]</scope>
    <source>
        <strain evidence="9">KCTC 52366</strain>
    </source>
</reference>
<dbReference type="InterPro" id="IPR006260">
    <property type="entry name" value="TonB/TolA_C"/>
</dbReference>
<dbReference type="Gene3D" id="3.30.1150.10">
    <property type="match status" value="1"/>
</dbReference>
<evidence type="ECO:0000313" key="8">
    <source>
        <dbReference type="EMBL" id="MFC3145003.1"/>
    </source>
</evidence>
<feature type="compositionally biased region" description="Basic and acidic residues" evidence="5">
    <location>
        <begin position="213"/>
        <end position="223"/>
    </location>
</feature>
<feature type="chain" id="PRO_5045926719" evidence="6">
    <location>
        <begin position="25"/>
        <end position="361"/>
    </location>
</feature>
<name>A0ABV7GWS7_9RHOB</name>
<keyword evidence="3" id="KW-1133">Transmembrane helix</keyword>
<dbReference type="InterPro" id="IPR037682">
    <property type="entry name" value="TonB_C"/>
</dbReference>
<evidence type="ECO:0000256" key="4">
    <source>
        <dbReference type="ARBA" id="ARBA00023136"/>
    </source>
</evidence>
<feature type="region of interest" description="Disordered" evidence="5">
    <location>
        <begin position="61"/>
        <end position="277"/>
    </location>
</feature>
<dbReference type="RefSeq" id="WP_275634205.1">
    <property type="nucleotide sequence ID" value="NZ_JARGYD010000008.1"/>
</dbReference>
<evidence type="ECO:0000256" key="5">
    <source>
        <dbReference type="SAM" id="MobiDB-lite"/>
    </source>
</evidence>
<dbReference type="EMBL" id="JBHRTB010000010">
    <property type="protein sequence ID" value="MFC3145003.1"/>
    <property type="molecule type" value="Genomic_DNA"/>
</dbReference>
<dbReference type="SUPFAM" id="SSF74653">
    <property type="entry name" value="TolA/TonB C-terminal domain"/>
    <property type="match status" value="1"/>
</dbReference>
<feature type="domain" description="TonB C-terminal" evidence="7">
    <location>
        <begin position="275"/>
        <end position="361"/>
    </location>
</feature>
<proteinExistence type="predicted"/>
<dbReference type="NCBIfam" id="TIGR01352">
    <property type="entry name" value="tonB_Cterm"/>
    <property type="match status" value="1"/>
</dbReference>
<feature type="compositionally biased region" description="Low complexity" evidence="5">
    <location>
        <begin position="174"/>
        <end position="197"/>
    </location>
</feature>
<keyword evidence="2" id="KW-0812">Transmembrane</keyword>
<evidence type="ECO:0000256" key="2">
    <source>
        <dbReference type="ARBA" id="ARBA00022692"/>
    </source>
</evidence>
<feature type="signal peptide" evidence="6">
    <location>
        <begin position="1"/>
        <end position="24"/>
    </location>
</feature>
<gene>
    <name evidence="8" type="ORF">ACFOGP_19940</name>
</gene>
<evidence type="ECO:0000256" key="3">
    <source>
        <dbReference type="ARBA" id="ARBA00022989"/>
    </source>
</evidence>
<keyword evidence="6" id="KW-0732">Signal</keyword>
<evidence type="ECO:0000256" key="1">
    <source>
        <dbReference type="ARBA" id="ARBA00004167"/>
    </source>
</evidence>
<comment type="caution">
    <text evidence="8">The sequence shown here is derived from an EMBL/GenBank/DDBJ whole genome shotgun (WGS) entry which is preliminary data.</text>
</comment>
<feature type="compositionally biased region" description="Pro residues" evidence="5">
    <location>
        <begin position="225"/>
        <end position="237"/>
    </location>
</feature>
<dbReference type="Pfam" id="PF13103">
    <property type="entry name" value="TonB_2"/>
    <property type="match status" value="1"/>
</dbReference>
<dbReference type="Proteomes" id="UP001595632">
    <property type="component" value="Unassembled WGS sequence"/>
</dbReference>
<protein>
    <submittedName>
        <fullName evidence="8">TonB family protein</fullName>
    </submittedName>
</protein>
<accession>A0ABV7GWS7</accession>
<dbReference type="PROSITE" id="PS52015">
    <property type="entry name" value="TONB_CTD"/>
    <property type="match status" value="1"/>
</dbReference>
<evidence type="ECO:0000256" key="6">
    <source>
        <dbReference type="SAM" id="SignalP"/>
    </source>
</evidence>
<feature type="compositionally biased region" description="Low complexity" evidence="5">
    <location>
        <begin position="249"/>
        <end position="277"/>
    </location>
</feature>
<sequence length="361" mass="36235">MKRAATIAAGAGLLSLLAHGTALVAFQEAPAPAAMDSAPPGTARLGNAFADMVAGAPAPVDATEVTEPADTDTATPVETPETEPAPPTELSEATETISAPETAPERVEAAQPGQTEPASPDAATPVAPPEMADTPPPDPAPSASAPVDVEISTAEPVLPVQPETTEDPDPAPPTETAEPPTPEAAPVAPETVEALPPDGSELAVLSAPPPPSRPEDLVPESERTPTPPPPQPTPPPRSAGNAAEDTRRGTATGTETANDASQGNGNSAAAAAATARAAAQYDNAVMTRIARTRRERTRLPGVALVAFQIGSNGGLVSVGIARSSGSPQLDQIAMNHIRRAGPFPPPPPGARTSFSVEFAGG</sequence>
<evidence type="ECO:0000259" key="7">
    <source>
        <dbReference type="PROSITE" id="PS52015"/>
    </source>
</evidence>
<comment type="subcellular location">
    <subcellularLocation>
        <location evidence="1">Membrane</location>
        <topology evidence="1">Single-pass membrane protein</topology>
    </subcellularLocation>
</comment>
<organism evidence="8 9">
    <name type="scientific">Psychromarinibacter halotolerans</name>
    <dbReference type="NCBI Taxonomy" id="1775175"/>
    <lineage>
        <taxon>Bacteria</taxon>
        <taxon>Pseudomonadati</taxon>
        <taxon>Pseudomonadota</taxon>
        <taxon>Alphaproteobacteria</taxon>
        <taxon>Rhodobacterales</taxon>
        <taxon>Paracoccaceae</taxon>
        <taxon>Psychromarinibacter</taxon>
    </lineage>
</organism>
<evidence type="ECO:0000313" key="9">
    <source>
        <dbReference type="Proteomes" id="UP001595632"/>
    </source>
</evidence>